<proteinExistence type="predicted"/>
<evidence type="ECO:0000256" key="1">
    <source>
        <dbReference type="SAM" id="MobiDB-lite"/>
    </source>
</evidence>
<organism evidence="2 3">
    <name type="scientific">Cryphonectria parasitica (strain ATCC 38755 / EP155)</name>
    <dbReference type="NCBI Taxonomy" id="660469"/>
    <lineage>
        <taxon>Eukaryota</taxon>
        <taxon>Fungi</taxon>
        <taxon>Dikarya</taxon>
        <taxon>Ascomycota</taxon>
        <taxon>Pezizomycotina</taxon>
        <taxon>Sordariomycetes</taxon>
        <taxon>Sordariomycetidae</taxon>
        <taxon>Diaporthales</taxon>
        <taxon>Cryphonectriaceae</taxon>
        <taxon>Cryphonectria-Endothia species complex</taxon>
        <taxon>Cryphonectria</taxon>
    </lineage>
</organism>
<sequence>MLGKPKAPSHLSKPCANPRPGPLSNLNAVRPGPFGTVSPAGEKMTPSDPHHR</sequence>
<dbReference type="GeneID" id="63840233"/>
<accession>A0A9P5CSZ5</accession>
<gene>
    <name evidence="2" type="ORF">M406DRAFT_355187</name>
</gene>
<keyword evidence="3" id="KW-1185">Reference proteome</keyword>
<dbReference type="Proteomes" id="UP000803844">
    <property type="component" value="Unassembled WGS sequence"/>
</dbReference>
<feature type="region of interest" description="Disordered" evidence="1">
    <location>
        <begin position="1"/>
        <end position="52"/>
    </location>
</feature>
<evidence type="ECO:0000313" key="2">
    <source>
        <dbReference type="EMBL" id="KAF3769142.1"/>
    </source>
</evidence>
<reference evidence="2" key="1">
    <citation type="journal article" date="2020" name="Phytopathology">
        <title>Genome sequence of the chestnut blight fungus Cryphonectria parasitica EP155: A fundamental resource for an archetypical invasive plant pathogen.</title>
        <authorList>
            <person name="Crouch J.A."/>
            <person name="Dawe A."/>
            <person name="Aerts A."/>
            <person name="Barry K."/>
            <person name="Churchill A.C.L."/>
            <person name="Grimwood J."/>
            <person name="Hillman B."/>
            <person name="Milgroom M.G."/>
            <person name="Pangilinan J."/>
            <person name="Smith M."/>
            <person name="Salamov A."/>
            <person name="Schmutz J."/>
            <person name="Yadav J."/>
            <person name="Grigoriev I.V."/>
            <person name="Nuss D."/>
        </authorList>
    </citation>
    <scope>NUCLEOTIDE SEQUENCE</scope>
    <source>
        <strain evidence="2">EP155</strain>
    </source>
</reference>
<dbReference type="EMBL" id="MU032345">
    <property type="protein sequence ID" value="KAF3769142.1"/>
    <property type="molecule type" value="Genomic_DNA"/>
</dbReference>
<comment type="caution">
    <text evidence="2">The sequence shown here is derived from an EMBL/GenBank/DDBJ whole genome shotgun (WGS) entry which is preliminary data.</text>
</comment>
<dbReference type="RefSeq" id="XP_040780103.1">
    <property type="nucleotide sequence ID" value="XM_040923104.1"/>
</dbReference>
<name>A0A9P5CSZ5_CRYP1</name>
<evidence type="ECO:0000313" key="3">
    <source>
        <dbReference type="Proteomes" id="UP000803844"/>
    </source>
</evidence>
<protein>
    <submittedName>
        <fullName evidence="2">Uncharacterized protein</fullName>
    </submittedName>
</protein>
<dbReference type="AlphaFoldDB" id="A0A9P5CSZ5"/>